<sequence length="164" mass="18078">MASSSARLFLLFAFCVLPALVAAKTLGNPFLVTGQVYCDTCRCGFETPATTYIPGATVRIECRDRNSLRLVYSVGGVTDSTGTYNILVEDDHEDEICECVLVHSPLANCKIADKGRNRVNIILTRFNGVLNDNRFANSMGFLIDQRLPECGQVLQKYPGYELSL</sequence>
<keyword evidence="2" id="KW-1015">Disulfide bond</keyword>
<keyword evidence="3" id="KW-0732">Signal</keyword>
<comment type="similarity">
    <text evidence="1">Belongs to the Ole e I family.</text>
</comment>
<comment type="caution">
    <text evidence="4">The sequence shown here is derived from an EMBL/GenBank/DDBJ whole genome shotgun (WGS) entry which is preliminary data.</text>
</comment>
<evidence type="ECO:0000256" key="3">
    <source>
        <dbReference type="SAM" id="SignalP"/>
    </source>
</evidence>
<evidence type="ECO:0000313" key="4">
    <source>
        <dbReference type="EMBL" id="KAB1210024.1"/>
    </source>
</evidence>
<dbReference type="InterPro" id="IPR006041">
    <property type="entry name" value="Pollen_Ole_e1_allergen"/>
</dbReference>
<accession>A0A6A1VB85</accession>
<reference evidence="4 5" key="1">
    <citation type="journal article" date="2019" name="Plant Biotechnol. J.">
        <title>The red bayberry genome and genetic basis of sex determination.</title>
        <authorList>
            <person name="Jia H.M."/>
            <person name="Jia H.J."/>
            <person name="Cai Q.L."/>
            <person name="Wang Y."/>
            <person name="Zhao H.B."/>
            <person name="Yang W.F."/>
            <person name="Wang G.Y."/>
            <person name="Li Y.H."/>
            <person name="Zhan D.L."/>
            <person name="Shen Y.T."/>
            <person name="Niu Q.F."/>
            <person name="Chang L."/>
            <person name="Qiu J."/>
            <person name="Zhao L."/>
            <person name="Xie H.B."/>
            <person name="Fu W.Y."/>
            <person name="Jin J."/>
            <person name="Li X.W."/>
            <person name="Jiao Y."/>
            <person name="Zhou C.C."/>
            <person name="Tu T."/>
            <person name="Chai C.Y."/>
            <person name="Gao J.L."/>
            <person name="Fan L.J."/>
            <person name="van de Weg E."/>
            <person name="Wang J.Y."/>
            <person name="Gao Z.S."/>
        </authorList>
    </citation>
    <scope>NUCLEOTIDE SEQUENCE [LARGE SCALE GENOMIC DNA]</scope>
    <source>
        <tissue evidence="4">Leaves</tissue>
    </source>
</reference>
<organism evidence="4 5">
    <name type="scientific">Morella rubra</name>
    <name type="common">Chinese bayberry</name>
    <dbReference type="NCBI Taxonomy" id="262757"/>
    <lineage>
        <taxon>Eukaryota</taxon>
        <taxon>Viridiplantae</taxon>
        <taxon>Streptophyta</taxon>
        <taxon>Embryophyta</taxon>
        <taxon>Tracheophyta</taxon>
        <taxon>Spermatophyta</taxon>
        <taxon>Magnoliopsida</taxon>
        <taxon>eudicotyledons</taxon>
        <taxon>Gunneridae</taxon>
        <taxon>Pentapetalae</taxon>
        <taxon>rosids</taxon>
        <taxon>fabids</taxon>
        <taxon>Fagales</taxon>
        <taxon>Myricaceae</taxon>
        <taxon>Morella</taxon>
    </lineage>
</organism>
<dbReference type="InterPro" id="IPR006040">
    <property type="entry name" value="Allergen_Ole_e_I_CS"/>
</dbReference>
<dbReference type="PANTHER" id="PTHR31614:SF40">
    <property type="entry name" value="PROTEIN DOWNSTREAM OF FLC"/>
    <property type="match status" value="1"/>
</dbReference>
<dbReference type="PANTHER" id="PTHR31614">
    <property type="entry name" value="PROTEIN DOWNSTREAM OF FLC-RELATED"/>
    <property type="match status" value="1"/>
</dbReference>
<proteinExistence type="inferred from homology"/>
<name>A0A6A1VB85_9ROSI</name>
<gene>
    <name evidence="4" type="ORF">CJ030_MR6G023573</name>
</gene>
<feature type="chain" id="PRO_5025405872" evidence="3">
    <location>
        <begin position="24"/>
        <end position="164"/>
    </location>
</feature>
<dbReference type="AlphaFoldDB" id="A0A6A1VB85"/>
<dbReference type="Pfam" id="PF01190">
    <property type="entry name" value="Pollen_Ole_e_1"/>
    <property type="match status" value="1"/>
</dbReference>
<dbReference type="GO" id="GO:0005615">
    <property type="term" value="C:extracellular space"/>
    <property type="evidence" value="ECO:0007669"/>
    <property type="project" value="InterPro"/>
</dbReference>
<dbReference type="PROSITE" id="PS00925">
    <property type="entry name" value="OLEEI"/>
    <property type="match status" value="1"/>
</dbReference>
<dbReference type="OrthoDB" id="1896520at2759"/>
<protein>
    <submittedName>
        <fullName evidence="4">Protein DOWNSTREAM OF FLC</fullName>
    </submittedName>
</protein>
<keyword evidence="5" id="KW-1185">Reference proteome</keyword>
<feature type="signal peptide" evidence="3">
    <location>
        <begin position="1"/>
        <end position="23"/>
    </location>
</feature>
<dbReference type="Proteomes" id="UP000516437">
    <property type="component" value="Chromosome 6"/>
</dbReference>
<evidence type="ECO:0000256" key="1">
    <source>
        <dbReference type="ARBA" id="ARBA00010049"/>
    </source>
</evidence>
<dbReference type="EMBL" id="RXIC02000024">
    <property type="protein sequence ID" value="KAB1210024.1"/>
    <property type="molecule type" value="Genomic_DNA"/>
</dbReference>
<evidence type="ECO:0000313" key="5">
    <source>
        <dbReference type="Proteomes" id="UP000516437"/>
    </source>
</evidence>
<evidence type="ECO:0000256" key="2">
    <source>
        <dbReference type="ARBA" id="ARBA00023157"/>
    </source>
</evidence>